<dbReference type="GO" id="GO:0005737">
    <property type="term" value="C:cytoplasm"/>
    <property type="evidence" value="ECO:0007669"/>
    <property type="project" value="TreeGrafter"/>
</dbReference>
<dbReference type="Gene3D" id="3.90.580.10">
    <property type="entry name" value="Zinc finger, CHC2-type domain"/>
    <property type="match status" value="1"/>
</dbReference>
<keyword evidence="3" id="KW-0862">Zinc</keyword>
<keyword evidence="1" id="KW-0479">Metal-binding</keyword>
<keyword evidence="6" id="KW-1185">Reference proteome</keyword>
<evidence type="ECO:0000256" key="1">
    <source>
        <dbReference type="ARBA" id="ARBA00022723"/>
    </source>
</evidence>
<feature type="domain" description="Zinc finger CHC2-type" evidence="4">
    <location>
        <begin position="37"/>
        <end position="91"/>
    </location>
</feature>
<evidence type="ECO:0000256" key="3">
    <source>
        <dbReference type="ARBA" id="ARBA00022833"/>
    </source>
</evidence>
<dbReference type="GO" id="GO:0003677">
    <property type="term" value="F:DNA binding"/>
    <property type="evidence" value="ECO:0007669"/>
    <property type="project" value="InterPro"/>
</dbReference>
<dbReference type="Pfam" id="PF08275">
    <property type="entry name" value="DNAG_N"/>
    <property type="match status" value="1"/>
</dbReference>
<dbReference type="SUPFAM" id="SSF57783">
    <property type="entry name" value="Zinc beta-ribbon"/>
    <property type="match status" value="1"/>
</dbReference>
<dbReference type="SMART" id="SM00400">
    <property type="entry name" value="ZnF_CHCC"/>
    <property type="match status" value="1"/>
</dbReference>
<dbReference type="Proteomes" id="UP000283896">
    <property type="component" value="Unassembled WGS sequence"/>
</dbReference>
<gene>
    <name evidence="5" type="primary">dnaG</name>
    <name evidence="5" type="ORF">PSSA1_v1c6030</name>
</gene>
<keyword evidence="2" id="KW-0863">Zinc-finger</keyword>
<dbReference type="Gene3D" id="3.40.1360.10">
    <property type="match status" value="1"/>
</dbReference>
<dbReference type="Pfam" id="PF01807">
    <property type="entry name" value="Zn_ribbon_DnaG"/>
    <property type="match status" value="1"/>
</dbReference>
<dbReference type="PANTHER" id="PTHR30313:SF2">
    <property type="entry name" value="DNA PRIMASE"/>
    <property type="match status" value="1"/>
</dbReference>
<reference evidence="6" key="1">
    <citation type="submission" date="2016-11" db="EMBL/GenBank/DDBJ databases">
        <title>Genome sequence of Candidatus Phytoplasma solani strain SA-1.</title>
        <authorList>
            <person name="Haryono M."/>
            <person name="Samarzija I."/>
            <person name="Seruga Music M."/>
            <person name="Hogenhout S."/>
            <person name="Kuo C.-H."/>
        </authorList>
    </citation>
    <scope>NUCLEOTIDE SEQUENCE [LARGE SCALE GENOMIC DNA]</scope>
    <source>
        <strain evidence="6">SA-1</strain>
    </source>
</reference>
<protein>
    <submittedName>
        <fullName evidence="5">Putative DNA primase</fullName>
    </submittedName>
</protein>
<evidence type="ECO:0000313" key="5">
    <source>
        <dbReference type="EMBL" id="RMI87768.1"/>
    </source>
</evidence>
<dbReference type="InterPro" id="IPR036977">
    <property type="entry name" value="DNA_primase_Znf_CHC2"/>
</dbReference>
<evidence type="ECO:0000313" key="6">
    <source>
        <dbReference type="Proteomes" id="UP000283896"/>
    </source>
</evidence>
<dbReference type="EMBL" id="MPBG01000010">
    <property type="protein sequence ID" value="RMI87768.1"/>
    <property type="molecule type" value="Genomic_DNA"/>
</dbReference>
<dbReference type="Gene3D" id="3.90.980.10">
    <property type="entry name" value="DNA primase, catalytic core, N-terminal domain"/>
    <property type="match status" value="1"/>
</dbReference>
<evidence type="ECO:0000259" key="4">
    <source>
        <dbReference type="SMART" id="SM00400"/>
    </source>
</evidence>
<organism evidence="5 6">
    <name type="scientific">Candidatus Phytoplasma solani</name>
    <dbReference type="NCBI Taxonomy" id="69896"/>
    <lineage>
        <taxon>Bacteria</taxon>
        <taxon>Bacillati</taxon>
        <taxon>Mycoplasmatota</taxon>
        <taxon>Mollicutes</taxon>
        <taxon>Acholeplasmatales</taxon>
        <taxon>Acholeplasmataceae</taxon>
        <taxon>Candidatus Phytoplasma</taxon>
        <taxon>16SrXII (Stolbur group)</taxon>
    </lineage>
</organism>
<dbReference type="InterPro" id="IPR002694">
    <property type="entry name" value="Znf_CHC2"/>
</dbReference>
<dbReference type="InterPro" id="IPR050219">
    <property type="entry name" value="DnaG_primase"/>
</dbReference>
<dbReference type="SUPFAM" id="SSF56731">
    <property type="entry name" value="DNA primase core"/>
    <property type="match status" value="1"/>
</dbReference>
<accession>A0A421NUR4</accession>
<evidence type="ECO:0000256" key="2">
    <source>
        <dbReference type="ARBA" id="ARBA00022771"/>
    </source>
</evidence>
<dbReference type="RefSeq" id="WP_122225616.1">
    <property type="nucleotide sequence ID" value="NZ_CP103787.1"/>
</dbReference>
<dbReference type="Pfam" id="PF13155">
    <property type="entry name" value="Toprim_2"/>
    <property type="match status" value="1"/>
</dbReference>
<dbReference type="GO" id="GO:0008270">
    <property type="term" value="F:zinc ion binding"/>
    <property type="evidence" value="ECO:0007669"/>
    <property type="project" value="UniProtKB-KW"/>
</dbReference>
<sequence>MLISREKKEYVKKNTPVLSLIQTLLPSLEIKKKGKNYFSHCPFHNEKTASFCISSEKNIAVCMGCKVGGDVITILQITKKIDFLTAFSILAKPLNVEVPILQIKNNTFLNVFKEVMNYYRFVLKYDKKGLSHLLDSRKLTLDTVLRFKLGLAPSKSVLYDLFIVQEKMNILDFLKTGLIYKKNNVYHDFFTNCFVFPVFNAKQEIITLFGYNPTNKKTKYCFLPNTTKKFLYGFYPSKKKLVLTEGAFDVMQAYQQGIPALGLLSCGLTKQQLQIIIKNYNNVYVCLDGDRAGRIGAYNCMYQLLIHNIKAIEVRLPNGFDLDLFLKENPKTKLNDYLVKM</sequence>
<dbReference type="AlphaFoldDB" id="A0A421NUR4"/>
<dbReference type="CDD" id="cd01029">
    <property type="entry name" value="TOPRIM_primases"/>
    <property type="match status" value="1"/>
</dbReference>
<proteinExistence type="predicted"/>
<dbReference type="PANTHER" id="PTHR30313">
    <property type="entry name" value="DNA PRIMASE"/>
    <property type="match status" value="1"/>
</dbReference>
<dbReference type="OrthoDB" id="9803773at2"/>
<dbReference type="GO" id="GO:0006269">
    <property type="term" value="P:DNA replication, synthesis of primer"/>
    <property type="evidence" value="ECO:0007669"/>
    <property type="project" value="TreeGrafter"/>
</dbReference>
<dbReference type="InterPro" id="IPR034154">
    <property type="entry name" value="TOPRIM_DnaG/twinkle"/>
</dbReference>
<dbReference type="InterPro" id="IPR037068">
    <property type="entry name" value="DNA_primase_core_N_sf"/>
</dbReference>
<dbReference type="GO" id="GO:0003899">
    <property type="term" value="F:DNA-directed RNA polymerase activity"/>
    <property type="evidence" value="ECO:0007669"/>
    <property type="project" value="InterPro"/>
</dbReference>
<comment type="caution">
    <text evidence="5">The sequence shown here is derived from an EMBL/GenBank/DDBJ whole genome shotgun (WGS) entry which is preliminary data.</text>
</comment>
<dbReference type="InterPro" id="IPR013264">
    <property type="entry name" value="DNAG_N"/>
</dbReference>
<name>A0A421NUR4_9MOLU</name>